<dbReference type="PANTHER" id="PTHR11748">
    <property type="entry name" value="D-LACTATE DEHYDROGENASE"/>
    <property type="match status" value="1"/>
</dbReference>
<organism evidence="4 5">
    <name type="scientific">Amycolatopsis carbonis</name>
    <dbReference type="NCBI Taxonomy" id="715471"/>
    <lineage>
        <taxon>Bacteria</taxon>
        <taxon>Bacillati</taxon>
        <taxon>Actinomycetota</taxon>
        <taxon>Actinomycetes</taxon>
        <taxon>Pseudonocardiales</taxon>
        <taxon>Pseudonocardiaceae</taxon>
        <taxon>Amycolatopsis</taxon>
    </lineage>
</organism>
<dbReference type="InterPro" id="IPR016166">
    <property type="entry name" value="FAD-bd_PCMH"/>
</dbReference>
<dbReference type="GO" id="GO:0071949">
    <property type="term" value="F:FAD binding"/>
    <property type="evidence" value="ECO:0007669"/>
    <property type="project" value="InterPro"/>
</dbReference>
<dbReference type="Gene3D" id="3.30.465.10">
    <property type="match status" value="1"/>
</dbReference>
<keyword evidence="5" id="KW-1185">Reference proteome</keyword>
<proteinExistence type="predicted"/>
<evidence type="ECO:0000256" key="2">
    <source>
        <dbReference type="ARBA" id="ARBA00022827"/>
    </source>
</evidence>
<dbReference type="PROSITE" id="PS51387">
    <property type="entry name" value="FAD_PCMH"/>
    <property type="match status" value="1"/>
</dbReference>
<dbReference type="GO" id="GO:0003824">
    <property type="term" value="F:catalytic activity"/>
    <property type="evidence" value="ECO:0007669"/>
    <property type="project" value="InterPro"/>
</dbReference>
<dbReference type="AlphaFoldDB" id="A0A9Y2INX7"/>
<dbReference type="SUPFAM" id="SSF55103">
    <property type="entry name" value="FAD-linked oxidases, C-terminal domain"/>
    <property type="match status" value="1"/>
</dbReference>
<evidence type="ECO:0000313" key="4">
    <source>
        <dbReference type="EMBL" id="WIX82711.1"/>
    </source>
</evidence>
<sequence length="382" mass="39166">MAQEISFTPSTVEQVRAAVADTRASHPRLLVTGAGTASGWGAPAEPADAVIDTTSLTGVLKYAPSDLTIAVRAGTPFTTVQETLAEAGQRVVLDPARARRGATIGGLLATADAGPLRTAFGSLRDLVIGTTVVLGDGTVARSGGHVIKNVAGYDLAKLFHGSLGTLGVVAEVVLRSHPLPPAMCTVAVEAGAVEAFDLAGKVVMTGLEASALEWSGGRLLVKLEGTPEGVEQRERELCRLAGATARVLTAEEADAAWAGVAAIADGVQGTTVVRIGTMPAAGPVLVTRMVAAGAAVASSMAIGVHTVRFAGGDHDELLTQLHAEFGAAVTVLRRDGLSADRGWGPPPAPVRVLQAIKRQFDPAGRFGAGRFSPWLEDEERAS</sequence>
<dbReference type="Pfam" id="PF01565">
    <property type="entry name" value="FAD_binding_4"/>
    <property type="match status" value="1"/>
</dbReference>
<reference evidence="4 5" key="1">
    <citation type="submission" date="2023-06" db="EMBL/GenBank/DDBJ databases">
        <authorList>
            <person name="Oyuntsetseg B."/>
            <person name="Kim S.B."/>
        </authorList>
    </citation>
    <scope>NUCLEOTIDE SEQUENCE [LARGE SCALE GENOMIC DNA]</scope>
    <source>
        <strain evidence="4 5">2-15</strain>
    </source>
</reference>
<protein>
    <submittedName>
        <fullName evidence="4">FAD-binding protein</fullName>
    </submittedName>
</protein>
<dbReference type="InterPro" id="IPR006094">
    <property type="entry name" value="Oxid_FAD_bind_N"/>
</dbReference>
<evidence type="ECO:0000256" key="1">
    <source>
        <dbReference type="ARBA" id="ARBA00022630"/>
    </source>
</evidence>
<keyword evidence="2" id="KW-0274">FAD</keyword>
<dbReference type="InterPro" id="IPR016169">
    <property type="entry name" value="FAD-bd_PCMH_sub2"/>
</dbReference>
<keyword evidence="1" id="KW-0285">Flavoprotein</keyword>
<accession>A0A9Y2INX7</accession>
<evidence type="ECO:0000313" key="5">
    <source>
        <dbReference type="Proteomes" id="UP001236014"/>
    </source>
</evidence>
<dbReference type="Proteomes" id="UP001236014">
    <property type="component" value="Chromosome"/>
</dbReference>
<name>A0A9Y2INX7_9PSEU</name>
<evidence type="ECO:0000259" key="3">
    <source>
        <dbReference type="PROSITE" id="PS51387"/>
    </source>
</evidence>
<dbReference type="KEGG" id="acab:QRX50_18990"/>
<feature type="domain" description="FAD-binding PCMH-type" evidence="3">
    <location>
        <begin position="1"/>
        <end position="179"/>
    </location>
</feature>
<dbReference type="EMBL" id="CP127294">
    <property type="protein sequence ID" value="WIX82711.1"/>
    <property type="molecule type" value="Genomic_DNA"/>
</dbReference>
<dbReference type="PANTHER" id="PTHR11748:SF103">
    <property type="entry name" value="GLYCOLATE OXIDASE SUBUNIT GLCE"/>
    <property type="match status" value="1"/>
</dbReference>
<dbReference type="SUPFAM" id="SSF56176">
    <property type="entry name" value="FAD-binding/transporter-associated domain-like"/>
    <property type="match status" value="1"/>
</dbReference>
<dbReference type="InterPro" id="IPR036318">
    <property type="entry name" value="FAD-bd_PCMH-like_sf"/>
</dbReference>
<dbReference type="RefSeq" id="WP_285973276.1">
    <property type="nucleotide sequence ID" value="NZ_CP127294.1"/>
</dbReference>
<dbReference type="InterPro" id="IPR016164">
    <property type="entry name" value="FAD-linked_Oxase-like_C"/>
</dbReference>
<gene>
    <name evidence="4" type="ORF">QRX50_18990</name>
</gene>